<keyword evidence="11 14" id="KW-0472">Membrane</keyword>
<comment type="similarity">
    <text evidence="2 14 15">Belongs to the TonB-dependent receptor family.</text>
</comment>
<evidence type="ECO:0000256" key="9">
    <source>
        <dbReference type="ARBA" id="ARBA00023065"/>
    </source>
</evidence>
<evidence type="ECO:0000313" key="19">
    <source>
        <dbReference type="EMBL" id="PIA72011.1"/>
    </source>
</evidence>
<feature type="domain" description="TonB-dependent receptor-like beta-barrel" evidence="17">
    <location>
        <begin position="244"/>
        <end position="735"/>
    </location>
</feature>
<evidence type="ECO:0000256" key="5">
    <source>
        <dbReference type="ARBA" id="ARBA00022496"/>
    </source>
</evidence>
<evidence type="ECO:0000256" key="8">
    <source>
        <dbReference type="ARBA" id="ARBA00023004"/>
    </source>
</evidence>
<dbReference type="Pfam" id="PF00593">
    <property type="entry name" value="TonB_dep_Rec_b-barrel"/>
    <property type="match status" value="1"/>
</dbReference>
<evidence type="ECO:0000256" key="3">
    <source>
        <dbReference type="ARBA" id="ARBA00022448"/>
    </source>
</evidence>
<evidence type="ECO:0000256" key="4">
    <source>
        <dbReference type="ARBA" id="ARBA00022452"/>
    </source>
</evidence>
<evidence type="ECO:0000256" key="6">
    <source>
        <dbReference type="ARBA" id="ARBA00022692"/>
    </source>
</evidence>
<dbReference type="PANTHER" id="PTHR32552">
    <property type="entry name" value="FERRICHROME IRON RECEPTOR-RELATED"/>
    <property type="match status" value="1"/>
</dbReference>
<dbReference type="CDD" id="cd01347">
    <property type="entry name" value="ligand_gated_channel"/>
    <property type="match status" value="1"/>
</dbReference>
<comment type="subcellular location">
    <subcellularLocation>
        <location evidence="1 14">Cell outer membrane</location>
        <topology evidence="1 14">Multi-pass membrane protein</topology>
    </subcellularLocation>
</comment>
<dbReference type="AlphaFoldDB" id="A0A2G5FVE9"/>
<reference evidence="20" key="1">
    <citation type="submission" date="2017-06" db="EMBL/GenBank/DDBJ databases">
        <authorList>
            <person name="Rastogi G."/>
            <person name="Vaishampayan P."/>
            <person name="Seuylemezian A."/>
        </authorList>
    </citation>
    <scope>NUCLEOTIDE SEQUENCE [LARGE SCALE GENOMIC DNA]</scope>
    <source>
        <strain evidence="20">PI11</strain>
    </source>
</reference>
<keyword evidence="13 14" id="KW-0998">Cell outer membrane</keyword>
<dbReference type="Gene3D" id="2.40.170.20">
    <property type="entry name" value="TonB-dependent receptor, beta-barrel domain"/>
    <property type="match status" value="1"/>
</dbReference>
<sequence>MSDKHNKRAPFPQRRLLASAVSLALLSGFAVAQEPAVELDDVTVQGQQDKGFKVDKASSPKQTAALLDTPQTVNVIPETLFRQQNARTLTDVLRNTPGISFEAGENGFATGTNNFSLRGFNTSGSLFIDGARDNGSYTRDVFNVEQVEVFKGPAADNGRGGAGGYVNQVTKTPTLESFIAGGASFGFDQYDSEPRRRATLDTNQIINDSSAFRLNLLVEDSGVAGREHAEKNSWGIAPSVAFGLGTDTRAIVAYEHVEMNDRPDLGVAGVTLRDKLKGANTPLDSSVWSADRDKYFGLKSDFDDTTSDALMFRLEHDLSAGVTISNQTRLARVDRQARYTHVLDDDNNANAALVNVQRQQYDRVNTSLSNLTNLSTQFYTAGLHHNLSAGLELSREKSESLGFASQTLPDLVSVFDPDWERSVPAALAPRDRTKVDVDTAALYVYDTIEINPQWQVTGGLRLEQYEASISNKRLDGSAAPGDDFNDTELSLGGKLGVVYKPLPNGSVYAAYGVSTQPPGSYLSNSDISRTDQGLPALIKGADPVRAHSYEIGTKWDFFDRRLSTTAALFYTEKKKVAITGLDVGQTGAATLKGYGAQVVKGLELGASGKITDNWDVFAGIVFMDSERKHSAYLDDVRRRANSGDYGNELRTDGDELAFTPKVSGNLWTTYRLPVGLTLGLGAQHVGSSYLGRPDDVERIVANGRYGRVPSYTTFAAMASYEVNANVDVRLNIDNLTNEEYVSSANWQGRRALLGDPRTFTLSTNFHF</sequence>
<dbReference type="GO" id="GO:0015891">
    <property type="term" value="P:siderophore transport"/>
    <property type="evidence" value="ECO:0007669"/>
    <property type="project" value="InterPro"/>
</dbReference>
<evidence type="ECO:0000259" key="18">
    <source>
        <dbReference type="Pfam" id="PF07715"/>
    </source>
</evidence>
<protein>
    <submittedName>
        <fullName evidence="19">TonB-dependent siderophore receptor</fullName>
    </submittedName>
</protein>
<dbReference type="InterPro" id="IPR000531">
    <property type="entry name" value="Beta-barrel_TonB"/>
</dbReference>
<feature type="chain" id="PRO_5013572838" evidence="16">
    <location>
        <begin position="33"/>
        <end position="767"/>
    </location>
</feature>
<dbReference type="EMBL" id="NIQU01000001">
    <property type="protein sequence ID" value="PIA72011.1"/>
    <property type="molecule type" value="Genomic_DNA"/>
</dbReference>
<evidence type="ECO:0000256" key="15">
    <source>
        <dbReference type="RuleBase" id="RU003357"/>
    </source>
</evidence>
<dbReference type="Proteomes" id="UP000229504">
    <property type="component" value="Unassembled WGS sequence"/>
</dbReference>
<dbReference type="RefSeq" id="WP_099522543.1">
    <property type="nucleotide sequence ID" value="NZ_NIQU01000001.1"/>
</dbReference>
<keyword evidence="12 19" id="KW-0675">Receptor</keyword>
<dbReference type="InterPro" id="IPR036942">
    <property type="entry name" value="Beta-barrel_TonB_sf"/>
</dbReference>
<dbReference type="GO" id="GO:0038023">
    <property type="term" value="F:signaling receptor activity"/>
    <property type="evidence" value="ECO:0007669"/>
    <property type="project" value="InterPro"/>
</dbReference>
<dbReference type="PANTHER" id="PTHR32552:SF89">
    <property type="entry name" value="CATECHOLATE SIDEROPHORE RECEPTOR FIU"/>
    <property type="match status" value="1"/>
</dbReference>
<evidence type="ECO:0000256" key="12">
    <source>
        <dbReference type="ARBA" id="ARBA00023170"/>
    </source>
</evidence>
<keyword evidence="9" id="KW-0406">Ion transport</keyword>
<dbReference type="InterPro" id="IPR039426">
    <property type="entry name" value="TonB-dep_rcpt-like"/>
</dbReference>
<organism evidence="19 20">
    <name type="scientific">Pseudomonas sediminis</name>
    <dbReference type="NCBI Taxonomy" id="1691904"/>
    <lineage>
        <taxon>Bacteria</taxon>
        <taxon>Pseudomonadati</taxon>
        <taxon>Pseudomonadota</taxon>
        <taxon>Gammaproteobacteria</taxon>
        <taxon>Pseudomonadales</taxon>
        <taxon>Pseudomonadaceae</taxon>
        <taxon>Pseudomonas</taxon>
    </lineage>
</organism>
<evidence type="ECO:0000256" key="7">
    <source>
        <dbReference type="ARBA" id="ARBA00022729"/>
    </source>
</evidence>
<evidence type="ECO:0000256" key="2">
    <source>
        <dbReference type="ARBA" id="ARBA00009810"/>
    </source>
</evidence>
<feature type="domain" description="TonB-dependent receptor plug" evidence="18">
    <location>
        <begin position="67"/>
        <end position="164"/>
    </location>
</feature>
<evidence type="ECO:0000256" key="16">
    <source>
        <dbReference type="SAM" id="SignalP"/>
    </source>
</evidence>
<keyword evidence="7 16" id="KW-0732">Signal</keyword>
<evidence type="ECO:0000256" key="13">
    <source>
        <dbReference type="ARBA" id="ARBA00023237"/>
    </source>
</evidence>
<feature type="signal peptide" evidence="16">
    <location>
        <begin position="1"/>
        <end position="32"/>
    </location>
</feature>
<evidence type="ECO:0000313" key="20">
    <source>
        <dbReference type="Proteomes" id="UP000229504"/>
    </source>
</evidence>
<accession>A0A2G5FVE9</accession>
<proteinExistence type="inferred from homology"/>
<evidence type="ECO:0000256" key="10">
    <source>
        <dbReference type="ARBA" id="ARBA00023077"/>
    </source>
</evidence>
<keyword evidence="10 15" id="KW-0798">TonB box</keyword>
<keyword evidence="4 14" id="KW-1134">Transmembrane beta strand</keyword>
<dbReference type="NCBIfam" id="TIGR01783">
    <property type="entry name" value="TonB-siderophor"/>
    <property type="match status" value="1"/>
</dbReference>
<dbReference type="SUPFAM" id="SSF56935">
    <property type="entry name" value="Porins"/>
    <property type="match status" value="1"/>
</dbReference>
<dbReference type="GO" id="GO:0009279">
    <property type="term" value="C:cell outer membrane"/>
    <property type="evidence" value="ECO:0007669"/>
    <property type="project" value="UniProtKB-SubCell"/>
</dbReference>
<keyword evidence="3 14" id="KW-0813">Transport</keyword>
<keyword evidence="5" id="KW-0410">Iron transport</keyword>
<dbReference type="Pfam" id="PF07715">
    <property type="entry name" value="Plug"/>
    <property type="match status" value="1"/>
</dbReference>
<evidence type="ECO:0000256" key="14">
    <source>
        <dbReference type="PROSITE-ProRule" id="PRU01360"/>
    </source>
</evidence>
<dbReference type="InterPro" id="IPR037066">
    <property type="entry name" value="Plug_dom_sf"/>
</dbReference>
<dbReference type="PROSITE" id="PS52016">
    <property type="entry name" value="TONB_DEPENDENT_REC_3"/>
    <property type="match status" value="1"/>
</dbReference>
<dbReference type="Gene3D" id="2.170.130.10">
    <property type="entry name" value="TonB-dependent receptor, plug domain"/>
    <property type="match status" value="1"/>
</dbReference>
<keyword evidence="6 14" id="KW-0812">Transmembrane</keyword>
<evidence type="ECO:0000256" key="11">
    <source>
        <dbReference type="ARBA" id="ARBA00023136"/>
    </source>
</evidence>
<name>A0A2G5FVE9_9PSED</name>
<evidence type="ECO:0000256" key="1">
    <source>
        <dbReference type="ARBA" id="ARBA00004571"/>
    </source>
</evidence>
<comment type="caution">
    <text evidence="19">The sequence shown here is derived from an EMBL/GenBank/DDBJ whole genome shotgun (WGS) entry which is preliminary data.</text>
</comment>
<evidence type="ECO:0000259" key="17">
    <source>
        <dbReference type="Pfam" id="PF00593"/>
    </source>
</evidence>
<keyword evidence="8" id="KW-0408">Iron</keyword>
<dbReference type="InterPro" id="IPR012910">
    <property type="entry name" value="Plug_dom"/>
</dbReference>
<dbReference type="GO" id="GO:0015344">
    <property type="term" value="F:siderophore uptake transmembrane transporter activity"/>
    <property type="evidence" value="ECO:0007669"/>
    <property type="project" value="TreeGrafter"/>
</dbReference>
<dbReference type="InterPro" id="IPR010105">
    <property type="entry name" value="TonB_sidphr_rcpt"/>
</dbReference>
<gene>
    <name evidence="19" type="ORF">CDO35_03195</name>
</gene>